<dbReference type="KEGG" id="pfo:Pfl01_0743"/>
<evidence type="ECO:0000313" key="3">
    <source>
        <dbReference type="Proteomes" id="UP000002704"/>
    </source>
</evidence>
<dbReference type="InterPro" id="IPR036890">
    <property type="entry name" value="HATPase_C_sf"/>
</dbReference>
<dbReference type="AlphaFoldDB" id="Q3KIC0"/>
<dbReference type="RefSeq" id="WP_011332378.1">
    <property type="nucleotide sequence ID" value="NC_007492.2"/>
</dbReference>
<feature type="region of interest" description="Disordered" evidence="1">
    <location>
        <begin position="410"/>
        <end position="441"/>
    </location>
</feature>
<accession>Q3KIC0</accession>
<reference evidence="2 3" key="1">
    <citation type="journal article" date="2009" name="Genome Biol.">
        <title>Genomic and genetic analyses of diversity and plant interactions of Pseudomonas fluorescens.</title>
        <authorList>
            <person name="Silby M.W."/>
            <person name="Cerdeno-Tarraga A.M."/>
            <person name="Vernikos G.S."/>
            <person name="Giddens S.R."/>
            <person name="Jackson R.W."/>
            <person name="Preston G.M."/>
            <person name="Zhang X.X."/>
            <person name="Moon C.D."/>
            <person name="Gehrig S.M."/>
            <person name="Godfrey S.A."/>
            <person name="Knight C.G."/>
            <person name="Malone J.G."/>
            <person name="Robinson Z."/>
            <person name="Spiers A.J."/>
            <person name="Harris S."/>
            <person name="Challis G.L."/>
            <person name="Yaxley A.M."/>
            <person name="Harris D."/>
            <person name="Seeger K."/>
            <person name="Murphy L."/>
            <person name="Rutter S."/>
            <person name="Squares R."/>
            <person name="Quail M.A."/>
            <person name="Saunders E."/>
            <person name="Mavromatis K."/>
            <person name="Brettin T.S."/>
            <person name="Bentley S.D."/>
            <person name="Hothersall J."/>
            <person name="Stephens E."/>
            <person name="Thomas C.M."/>
            <person name="Parkhill J."/>
            <person name="Levy S.B."/>
            <person name="Rainey P.B."/>
            <person name="Thomson N.R."/>
        </authorList>
    </citation>
    <scope>NUCLEOTIDE SEQUENCE [LARGE SCALE GENOMIC DNA]</scope>
    <source>
        <strain evidence="2 3">Pf0-1</strain>
    </source>
</reference>
<feature type="compositionally biased region" description="Basic and acidic residues" evidence="1">
    <location>
        <begin position="429"/>
        <end position="441"/>
    </location>
</feature>
<gene>
    <name evidence="2" type="ordered locus">Pfl01_0743</name>
</gene>
<dbReference type="eggNOG" id="COG0323">
    <property type="taxonomic scope" value="Bacteria"/>
</dbReference>
<name>Q3KIC0_PSEPF</name>
<proteinExistence type="predicted"/>
<sequence>MSSAESVNVGFDAIRVCEAIAKIGYEPYTAIMDIIDNSVTAEASTISISVELRPGKTLKNRNSVSSYKIMDDGKGMSHDEIVNAFTLGSKRNYGKNSLSKYGMGLKSAGLSLGSKITITSKKDGVISDKYTFDLEEIEKENKLALIRQPLTEAEKLDFSSDVNGSTGTIVEIAGCENVNQSSPGTTLSKLRERLGVVYYTFLKDEENPLSIRIRTALSDKKGEYEEIKAKDLLFTEMASKNTGWSLDSYDFFSPYLILDEDWDSLRDKDNNPLPAIKIQAVAFPQARMADEKSPLPIDKKLIVKSYGVSRENSGFFIYRNGRLIRWGDGLERATGKPLITKDDINIRIRFEIQDVHDDVLHVDVSKQRLEIDDEQIYNLETIISKAIRIAKEIRTACHEKINLKKGEGETFSQSVRDVPEDDPQQMGKGEVEPETLSRQEKKNEEAQLALDKIAAEKKENGDILDLEADFQKIRYSNKIPFGQVWKPYFDSKEGVFVCINKNHPFYDVYLNRFEDGSKERLTAEALIFASALAESNVFSYETTVTQSDLERIFRRFHSNIHQFLQDWTWENTSED</sequence>
<dbReference type="Proteomes" id="UP000002704">
    <property type="component" value="Chromosome"/>
</dbReference>
<dbReference type="SUPFAM" id="SSF55874">
    <property type="entry name" value="ATPase domain of HSP90 chaperone/DNA topoisomerase II/histidine kinase"/>
    <property type="match status" value="1"/>
</dbReference>
<evidence type="ECO:0008006" key="4">
    <source>
        <dbReference type="Google" id="ProtNLM"/>
    </source>
</evidence>
<protein>
    <recommendedName>
        <fullName evidence="4">ATP-binding protein</fullName>
    </recommendedName>
</protein>
<dbReference type="HOGENOM" id="CLU_493304_0_0_6"/>
<evidence type="ECO:0000256" key="1">
    <source>
        <dbReference type="SAM" id="MobiDB-lite"/>
    </source>
</evidence>
<dbReference type="Pfam" id="PF13589">
    <property type="entry name" value="HATPase_c_3"/>
    <property type="match status" value="1"/>
</dbReference>
<organism evidence="2 3">
    <name type="scientific">Pseudomonas fluorescens (strain Pf0-1)</name>
    <dbReference type="NCBI Taxonomy" id="205922"/>
    <lineage>
        <taxon>Bacteria</taxon>
        <taxon>Pseudomonadati</taxon>
        <taxon>Pseudomonadota</taxon>
        <taxon>Gammaproteobacteria</taxon>
        <taxon>Pseudomonadales</taxon>
        <taxon>Pseudomonadaceae</taxon>
        <taxon>Pseudomonas</taxon>
    </lineage>
</organism>
<dbReference type="EMBL" id="CP000094">
    <property type="protein sequence ID" value="ABA72486.1"/>
    <property type="molecule type" value="Genomic_DNA"/>
</dbReference>
<dbReference type="Gene3D" id="3.30.565.10">
    <property type="entry name" value="Histidine kinase-like ATPase, C-terminal domain"/>
    <property type="match status" value="1"/>
</dbReference>
<evidence type="ECO:0000313" key="2">
    <source>
        <dbReference type="EMBL" id="ABA72486.1"/>
    </source>
</evidence>